<evidence type="ECO:0000256" key="6">
    <source>
        <dbReference type="ARBA" id="ARBA00022679"/>
    </source>
</evidence>
<evidence type="ECO:0000256" key="8">
    <source>
        <dbReference type="ARBA" id="ARBA00047481"/>
    </source>
</evidence>
<dbReference type="SUPFAM" id="SSF53383">
    <property type="entry name" value="PLP-dependent transferases"/>
    <property type="match status" value="1"/>
</dbReference>
<evidence type="ECO:0000256" key="7">
    <source>
        <dbReference type="ARBA" id="ARBA00022898"/>
    </source>
</evidence>
<dbReference type="GO" id="GO:0030170">
    <property type="term" value="F:pyridoxal phosphate binding"/>
    <property type="evidence" value="ECO:0007669"/>
    <property type="project" value="InterPro"/>
</dbReference>
<evidence type="ECO:0000256" key="9">
    <source>
        <dbReference type="HAMAP-Rule" id="MF_01023"/>
    </source>
</evidence>
<dbReference type="InterPro" id="IPR015421">
    <property type="entry name" value="PyrdxlP-dep_Trfase_major"/>
</dbReference>
<dbReference type="GO" id="GO:0004400">
    <property type="term" value="F:histidinol-phosphate transaminase activity"/>
    <property type="evidence" value="ECO:0007669"/>
    <property type="project" value="UniProtKB-UniRule"/>
</dbReference>
<keyword evidence="7 9" id="KW-0663">Pyridoxal phosphate</keyword>
<dbReference type="PANTHER" id="PTHR43643:SF3">
    <property type="entry name" value="HISTIDINOL-PHOSPHATE AMINOTRANSFERASE"/>
    <property type="match status" value="1"/>
</dbReference>
<dbReference type="RefSeq" id="WP_066800758.1">
    <property type="nucleotide sequence ID" value="NZ_CP014206.1"/>
</dbReference>
<dbReference type="OrthoDB" id="9813612at2"/>
<dbReference type="EMBL" id="CP014206">
    <property type="protein sequence ID" value="AMK10386.1"/>
    <property type="molecule type" value="Genomic_DNA"/>
</dbReference>
<feature type="domain" description="Aminotransferase class I/classII large" evidence="10">
    <location>
        <begin position="33"/>
        <end position="359"/>
    </location>
</feature>
<evidence type="ECO:0000256" key="2">
    <source>
        <dbReference type="ARBA" id="ARBA00005011"/>
    </source>
</evidence>
<name>A0A126QKQ0_9BACT</name>
<dbReference type="InterPro" id="IPR004839">
    <property type="entry name" value="Aminotransferase_I/II_large"/>
</dbReference>
<keyword evidence="13" id="KW-1185">Reference proteome</keyword>
<organism evidence="12 14">
    <name type="scientific">Pseudodesulfovibrio indicus</name>
    <dbReference type="NCBI Taxonomy" id="1716143"/>
    <lineage>
        <taxon>Bacteria</taxon>
        <taxon>Pseudomonadati</taxon>
        <taxon>Thermodesulfobacteriota</taxon>
        <taxon>Desulfovibrionia</taxon>
        <taxon>Desulfovibrionales</taxon>
        <taxon>Desulfovibrionaceae</taxon>
    </lineage>
</organism>
<evidence type="ECO:0000313" key="11">
    <source>
        <dbReference type="EMBL" id="AMK10386.1"/>
    </source>
</evidence>
<dbReference type="NCBIfam" id="TIGR01141">
    <property type="entry name" value="hisC"/>
    <property type="match status" value="1"/>
</dbReference>
<dbReference type="EC" id="2.6.1.9" evidence="9"/>
<keyword evidence="5 9" id="KW-0032">Aminotransferase</keyword>
<reference evidence="11 13" key="1">
    <citation type="journal article" date="2016" name="Front. Microbiol.">
        <title>Genome Sequence of the Piezophilic, Mesophilic Sulfate-Reducing Bacterium Desulfovibrio indicus J2T.</title>
        <authorList>
            <person name="Cao J."/>
            <person name="Maignien L."/>
            <person name="Shao Z."/>
            <person name="Alain K."/>
            <person name="Jebbar M."/>
        </authorList>
    </citation>
    <scope>NUCLEOTIDE SEQUENCE [LARGE SCALE GENOMIC DNA]</scope>
    <source>
        <strain evidence="11 13">J2</strain>
    </source>
</reference>
<dbReference type="InterPro" id="IPR015424">
    <property type="entry name" value="PyrdxlP-dep_Trfase"/>
</dbReference>
<dbReference type="Gene3D" id="3.40.640.10">
    <property type="entry name" value="Type I PLP-dependent aspartate aminotransferase-like (Major domain)"/>
    <property type="match status" value="1"/>
</dbReference>
<evidence type="ECO:0000313" key="14">
    <source>
        <dbReference type="Proteomes" id="UP000295506"/>
    </source>
</evidence>
<comment type="pathway">
    <text evidence="2 9">Amino-acid biosynthesis; L-histidine biosynthesis; L-histidine from 5-phospho-alpha-D-ribose 1-diphosphate: step 7/9.</text>
</comment>
<dbReference type="Proteomes" id="UP000295506">
    <property type="component" value="Unassembled WGS sequence"/>
</dbReference>
<dbReference type="CDD" id="cd00609">
    <property type="entry name" value="AAT_like"/>
    <property type="match status" value="1"/>
</dbReference>
<comment type="catalytic activity">
    <reaction evidence="8 9">
        <text>L-histidinol phosphate + 2-oxoglutarate = 3-(imidazol-4-yl)-2-oxopropyl phosphate + L-glutamate</text>
        <dbReference type="Rhea" id="RHEA:23744"/>
        <dbReference type="ChEBI" id="CHEBI:16810"/>
        <dbReference type="ChEBI" id="CHEBI:29985"/>
        <dbReference type="ChEBI" id="CHEBI:57766"/>
        <dbReference type="ChEBI" id="CHEBI:57980"/>
        <dbReference type="EC" id="2.6.1.9"/>
    </reaction>
</comment>
<evidence type="ECO:0000313" key="12">
    <source>
        <dbReference type="EMBL" id="TDT89227.1"/>
    </source>
</evidence>
<evidence type="ECO:0000256" key="1">
    <source>
        <dbReference type="ARBA" id="ARBA00001933"/>
    </source>
</evidence>
<dbReference type="Pfam" id="PF00155">
    <property type="entry name" value="Aminotran_1_2"/>
    <property type="match status" value="1"/>
</dbReference>
<keyword evidence="9" id="KW-0028">Amino-acid biosynthesis</keyword>
<evidence type="ECO:0000256" key="4">
    <source>
        <dbReference type="ARBA" id="ARBA00011738"/>
    </source>
</evidence>
<dbReference type="InterPro" id="IPR050106">
    <property type="entry name" value="HistidinolP_aminotransfase"/>
</dbReference>
<dbReference type="InterPro" id="IPR001917">
    <property type="entry name" value="Aminotrans_II_pyridoxalP_BS"/>
</dbReference>
<comment type="cofactor">
    <cofactor evidence="1 9">
        <name>pyridoxal 5'-phosphate</name>
        <dbReference type="ChEBI" id="CHEBI:597326"/>
    </cofactor>
</comment>
<evidence type="ECO:0000256" key="3">
    <source>
        <dbReference type="ARBA" id="ARBA00007970"/>
    </source>
</evidence>
<dbReference type="AlphaFoldDB" id="A0A126QKQ0"/>
<comment type="subunit">
    <text evidence="4 9">Homodimer.</text>
</comment>
<comment type="similarity">
    <text evidence="3 9">Belongs to the class-II pyridoxal-phosphate-dependent aminotransferase family. Histidinol-phosphate aminotransferase subfamily.</text>
</comment>
<dbReference type="EMBL" id="SOBK01000004">
    <property type="protein sequence ID" value="TDT89227.1"/>
    <property type="molecule type" value="Genomic_DNA"/>
</dbReference>
<dbReference type="Proteomes" id="UP000055611">
    <property type="component" value="Chromosome"/>
</dbReference>
<dbReference type="InterPro" id="IPR005861">
    <property type="entry name" value="HisP_aminotrans"/>
</dbReference>
<dbReference type="PROSITE" id="PS00599">
    <property type="entry name" value="AA_TRANSFER_CLASS_2"/>
    <property type="match status" value="1"/>
</dbReference>
<gene>
    <name evidence="9" type="primary">hisC</name>
    <name evidence="11" type="ORF">AWY79_04275</name>
    <name evidence="12" type="ORF">EDC59_104220</name>
</gene>
<keyword evidence="6 9" id="KW-0808">Transferase</keyword>
<evidence type="ECO:0000259" key="10">
    <source>
        <dbReference type="Pfam" id="PF00155"/>
    </source>
</evidence>
<dbReference type="InterPro" id="IPR015422">
    <property type="entry name" value="PyrdxlP-dep_Trfase_small"/>
</dbReference>
<dbReference type="HAMAP" id="MF_01023">
    <property type="entry name" value="HisC_aminotrans_2"/>
    <property type="match status" value="1"/>
</dbReference>
<keyword evidence="9" id="KW-0368">Histidine biosynthesis</keyword>
<feature type="modified residue" description="N6-(pyridoxal phosphate)lysine" evidence="9">
    <location>
        <position position="227"/>
    </location>
</feature>
<evidence type="ECO:0000256" key="5">
    <source>
        <dbReference type="ARBA" id="ARBA00022576"/>
    </source>
</evidence>
<sequence length="366" mass="40066">MREISVRPEILDFAPYVPGLTIEQIQRQYGLTTVIKLASNENPLGASPLVQKAIERNAARAFRYPENHSPMLVKAIAANAGVPEDCVLVGNGSDEIIDMLFRMKGIPGKSNVVCYEHSFAMYRMCAKLCGLEYREVPRGPELELPLDAMAEAADENTAMVIVTSPDNPSGLAAGVEDLSVLAGVLPKDCLLVVDEAYIEFAWPPESYSPVQAFDKFENLVCLRTFSKAYGLAGLRLGYGILPPKLAALLKNARIPFTVNLLAEEAGLAALEDEVFFNETLSVVMRGRELFLTELPKLGCKVWPSQSNFVMFEPPKPAQSVFKALLEKGIIVRPLASFGLGSCIRVNVGTDAENRIFLDTLREILNG</sequence>
<proteinExistence type="inferred from homology"/>
<accession>A0A126QKQ0</accession>
<dbReference type="PANTHER" id="PTHR43643">
    <property type="entry name" value="HISTIDINOL-PHOSPHATE AMINOTRANSFERASE 2"/>
    <property type="match status" value="1"/>
</dbReference>
<evidence type="ECO:0000313" key="13">
    <source>
        <dbReference type="Proteomes" id="UP000055611"/>
    </source>
</evidence>
<protein>
    <recommendedName>
        <fullName evidence="9">Histidinol-phosphate aminotransferase</fullName>
        <ecNumber evidence="9">2.6.1.9</ecNumber>
    </recommendedName>
    <alternativeName>
        <fullName evidence="9">Imidazole acetol-phosphate transaminase</fullName>
    </alternativeName>
</protein>
<dbReference type="KEGG" id="dej:AWY79_04275"/>
<dbReference type="Gene3D" id="3.90.1150.10">
    <property type="entry name" value="Aspartate Aminotransferase, domain 1"/>
    <property type="match status" value="1"/>
</dbReference>
<reference evidence="12 14" key="2">
    <citation type="submission" date="2019-03" db="EMBL/GenBank/DDBJ databases">
        <title>Genomic Encyclopedia of Type Strains, Phase IV (KMG-IV): sequencing the most valuable type-strain genomes for metagenomic binning, comparative biology and taxonomic classification.</title>
        <authorList>
            <person name="Goeker M."/>
        </authorList>
    </citation>
    <scope>NUCLEOTIDE SEQUENCE [LARGE SCALE GENOMIC DNA]</scope>
    <source>
        <strain evidence="12 14">DSM 101483</strain>
    </source>
</reference>
<dbReference type="GO" id="GO:0000105">
    <property type="term" value="P:L-histidine biosynthetic process"/>
    <property type="evidence" value="ECO:0007669"/>
    <property type="project" value="UniProtKB-UniRule"/>
</dbReference>